<dbReference type="AlphaFoldDB" id="A0A1B7MMD2"/>
<keyword evidence="1" id="KW-0812">Transmembrane</keyword>
<proteinExistence type="predicted"/>
<feature type="transmembrane region" description="Helical" evidence="1">
    <location>
        <begin position="128"/>
        <end position="149"/>
    </location>
</feature>
<protein>
    <submittedName>
        <fullName evidence="2">Uncharacterized protein</fullName>
    </submittedName>
</protein>
<keyword evidence="1" id="KW-1133">Transmembrane helix</keyword>
<keyword evidence="1" id="KW-0472">Membrane</keyword>
<dbReference type="OrthoDB" id="2952413at2759"/>
<name>A0A1B7MMD2_9AGAM</name>
<feature type="transmembrane region" description="Helical" evidence="1">
    <location>
        <begin position="94"/>
        <end position="116"/>
    </location>
</feature>
<organism evidence="2 3">
    <name type="scientific">Rhizopogon vinicolor AM-OR11-026</name>
    <dbReference type="NCBI Taxonomy" id="1314800"/>
    <lineage>
        <taxon>Eukaryota</taxon>
        <taxon>Fungi</taxon>
        <taxon>Dikarya</taxon>
        <taxon>Basidiomycota</taxon>
        <taxon>Agaricomycotina</taxon>
        <taxon>Agaricomycetes</taxon>
        <taxon>Agaricomycetidae</taxon>
        <taxon>Boletales</taxon>
        <taxon>Suillineae</taxon>
        <taxon>Rhizopogonaceae</taxon>
        <taxon>Rhizopogon</taxon>
    </lineage>
</organism>
<evidence type="ECO:0000256" key="1">
    <source>
        <dbReference type="SAM" id="Phobius"/>
    </source>
</evidence>
<accession>A0A1B7MMD2</accession>
<evidence type="ECO:0000313" key="2">
    <source>
        <dbReference type="EMBL" id="OAX33741.1"/>
    </source>
</evidence>
<keyword evidence="3" id="KW-1185">Reference proteome</keyword>
<sequence>MSSNSSTDTLIGPGYVNSYFAGACLTAVVYDWGYSQAITSGQEIELVWTRYAGVLFSIGFPVSIGNRCRVSKILDQLVGLIQQFHYDGSNSCTILWIVPTCISWVVNVMLGVITIIRLHAMYQRSGKMLIFLVVIFLVVQITCGVIIAINSSHINEGSTIGDCFTVLIKTQMFYFAALLSPELNSDSMGNLIYEGVLQIATIVQMSVLGPRLILSVREYHAKLVANSDEATGMASIAFQECIHISTGGGV</sequence>
<gene>
    <name evidence="2" type="ORF">K503DRAFT_786281</name>
</gene>
<evidence type="ECO:0000313" key="3">
    <source>
        <dbReference type="Proteomes" id="UP000092154"/>
    </source>
</evidence>
<reference evidence="2 3" key="1">
    <citation type="submission" date="2016-06" db="EMBL/GenBank/DDBJ databases">
        <title>Comparative genomics of the ectomycorrhizal sister species Rhizopogon vinicolor and Rhizopogon vesiculosus (Basidiomycota: Boletales) reveals a divergence of the mating type B locus.</title>
        <authorList>
            <consortium name="DOE Joint Genome Institute"/>
            <person name="Mujic A.B."/>
            <person name="Kuo A."/>
            <person name="Tritt A."/>
            <person name="Lipzen A."/>
            <person name="Chen C."/>
            <person name="Johnson J."/>
            <person name="Sharma A."/>
            <person name="Barry K."/>
            <person name="Grigoriev I.V."/>
            <person name="Spatafora J.W."/>
        </authorList>
    </citation>
    <scope>NUCLEOTIDE SEQUENCE [LARGE SCALE GENOMIC DNA]</scope>
    <source>
        <strain evidence="2 3">AM-OR11-026</strain>
    </source>
</reference>
<dbReference type="Proteomes" id="UP000092154">
    <property type="component" value="Unassembled WGS sequence"/>
</dbReference>
<dbReference type="EMBL" id="KV448715">
    <property type="protein sequence ID" value="OAX33741.1"/>
    <property type="molecule type" value="Genomic_DNA"/>
</dbReference>
<dbReference type="InParanoid" id="A0A1B7MMD2"/>